<dbReference type="Gene3D" id="2.20.200.10">
    <property type="entry name" value="Outer membrane efflux proteins (OEP)"/>
    <property type="match status" value="1"/>
</dbReference>
<sequence length="487" mass="52122">MIAAPLLLTGCISLAPDVEVPAVTAEIPDTYTFASDSGEYTPAAWWTAYDDPVLNALVDTALVRNFDIAEAAARVEQARAQARIARSAIFPTLNATGNATSSSTPLVGSAFGGFGGGGIDRIENDTVSLSLGAAYELDLFGRVRNDLYAARADALATEFDFRTIRLATAAEVIAAYFDIVDTRRQLTLAEETADVLQDRADRTNERFERGLVQSFELYQVQQELRATQASVPQLQAALAVNEGRVAILLGTYRGNIAEQLDGDLRPQLVFEEVPTGIAAELLDQRPDVAAAWLRLEASRLRIGARRAERFPSLSLSASLGTQGDGIGSALNIVDNWAASLAANIVAPIIDGGRISANIRAARATYDANAAAYARSVVTAFTEVENALADYEQQRQRYILITAQLREAEASFDLQRRRYAAGVGSYITYLDALRNVRQVEASLSGAARATALARLGVHRALGGDWAPLAAQPILEMQPADVTAAGDAS</sequence>
<dbReference type="PANTHER" id="PTHR30203">
    <property type="entry name" value="OUTER MEMBRANE CATION EFFLUX PROTEIN"/>
    <property type="match status" value="1"/>
</dbReference>
<dbReference type="SUPFAM" id="SSF56954">
    <property type="entry name" value="Outer membrane efflux proteins (OEP)"/>
    <property type="match status" value="1"/>
</dbReference>
<comment type="similarity">
    <text evidence="1 2">Belongs to the outer membrane factor (OMF) (TC 1.B.17) family.</text>
</comment>
<evidence type="ECO:0000256" key="1">
    <source>
        <dbReference type="ARBA" id="ARBA00007613"/>
    </source>
</evidence>
<dbReference type="Proteomes" id="UP000602442">
    <property type="component" value="Unassembled WGS sequence"/>
</dbReference>
<comment type="caution">
    <text evidence="4">The sequence shown here is derived from an EMBL/GenBank/DDBJ whole genome shotgun (WGS) entry which is preliminary data.</text>
</comment>
<dbReference type="Pfam" id="PF02321">
    <property type="entry name" value="OEP"/>
    <property type="match status" value="2"/>
</dbReference>
<evidence type="ECO:0000313" key="5">
    <source>
        <dbReference type="Proteomes" id="UP000602442"/>
    </source>
</evidence>
<evidence type="ECO:0000256" key="3">
    <source>
        <dbReference type="SAM" id="Coils"/>
    </source>
</evidence>
<keyword evidence="2" id="KW-0472">Membrane</keyword>
<dbReference type="Gene3D" id="1.20.1600.10">
    <property type="entry name" value="Outer membrane efflux proteins (OEP)"/>
    <property type="match status" value="1"/>
</dbReference>
<proteinExistence type="inferred from homology"/>
<keyword evidence="2" id="KW-0564">Palmitate</keyword>
<organism evidence="4 5">
    <name type="scientific">Aurantiacibacter sediminis</name>
    <dbReference type="NCBI Taxonomy" id="2793064"/>
    <lineage>
        <taxon>Bacteria</taxon>
        <taxon>Pseudomonadati</taxon>
        <taxon>Pseudomonadota</taxon>
        <taxon>Alphaproteobacteria</taxon>
        <taxon>Sphingomonadales</taxon>
        <taxon>Erythrobacteraceae</taxon>
        <taxon>Aurantiacibacter</taxon>
    </lineage>
</organism>
<dbReference type="EMBL" id="JAEANY010000001">
    <property type="protein sequence ID" value="MBH5321996.1"/>
    <property type="molecule type" value="Genomic_DNA"/>
</dbReference>
<dbReference type="InterPro" id="IPR003423">
    <property type="entry name" value="OMP_efflux"/>
</dbReference>
<dbReference type="PANTHER" id="PTHR30203:SF29">
    <property type="entry name" value="PROTEIN CYAE"/>
    <property type="match status" value="1"/>
</dbReference>
<feature type="coiled-coil region" evidence="3">
    <location>
        <begin position="179"/>
        <end position="206"/>
    </location>
</feature>
<keyword evidence="5" id="KW-1185">Reference proteome</keyword>
<protein>
    <submittedName>
        <fullName evidence="4">Efflux transporter outer membrane subunit</fullName>
    </submittedName>
</protein>
<dbReference type="InterPro" id="IPR010131">
    <property type="entry name" value="MdtP/NodT-like"/>
</dbReference>
<reference evidence="4 5" key="1">
    <citation type="submission" date="2020-11" db="EMBL/GenBank/DDBJ databases">
        <title>Erythrobacter sediminis sp. nov., a marine bacterium from a tidal flat of Garorim Bay.</title>
        <authorList>
            <person name="Kim D."/>
            <person name="Yoo Y."/>
            <person name="Kim J.-J."/>
        </authorList>
    </citation>
    <scope>NUCLEOTIDE SEQUENCE [LARGE SCALE GENOMIC DNA]</scope>
    <source>
        <strain evidence="4 5">JGD-13</strain>
    </source>
</reference>
<gene>
    <name evidence="4" type="ORF">I5L03_05305</name>
</gene>
<keyword evidence="2" id="KW-0812">Transmembrane</keyword>
<accession>A0ABS0N212</accession>
<evidence type="ECO:0000313" key="4">
    <source>
        <dbReference type="EMBL" id="MBH5321996.1"/>
    </source>
</evidence>
<dbReference type="NCBIfam" id="TIGR01845">
    <property type="entry name" value="outer_NodT"/>
    <property type="match status" value="1"/>
</dbReference>
<name>A0ABS0N212_9SPHN</name>
<keyword evidence="2" id="KW-0449">Lipoprotein</keyword>
<keyword evidence="2" id="KW-1134">Transmembrane beta strand</keyword>
<evidence type="ECO:0000256" key="2">
    <source>
        <dbReference type="RuleBase" id="RU362097"/>
    </source>
</evidence>
<comment type="subcellular location">
    <subcellularLocation>
        <location evidence="2">Cell membrane</location>
        <topology evidence="2">Lipid-anchor</topology>
    </subcellularLocation>
</comment>
<keyword evidence="3" id="KW-0175">Coiled coil</keyword>